<evidence type="ECO:0000313" key="1">
    <source>
        <dbReference type="EMBL" id="MBY77654.1"/>
    </source>
</evidence>
<name>A0A2S2QIT8_9HEMI</name>
<organism evidence="1">
    <name type="scientific">Sipha flava</name>
    <name type="common">yellow sugarcane aphid</name>
    <dbReference type="NCBI Taxonomy" id="143950"/>
    <lineage>
        <taxon>Eukaryota</taxon>
        <taxon>Metazoa</taxon>
        <taxon>Ecdysozoa</taxon>
        <taxon>Arthropoda</taxon>
        <taxon>Hexapoda</taxon>
        <taxon>Insecta</taxon>
        <taxon>Pterygota</taxon>
        <taxon>Neoptera</taxon>
        <taxon>Paraneoptera</taxon>
        <taxon>Hemiptera</taxon>
        <taxon>Sternorrhyncha</taxon>
        <taxon>Aphidomorpha</taxon>
        <taxon>Aphidoidea</taxon>
        <taxon>Aphididae</taxon>
        <taxon>Sipha</taxon>
    </lineage>
</organism>
<sequence>MVKRQSSTKKPIASVIALKTQPNRTYSRTYHAYKLRDKRTRTRIHSNAVVPDAKGLSRPRGQTNVRTFASGNLIAGQRKWAGPGYDVRVSLSHEDVSGTA</sequence>
<protein>
    <submittedName>
        <fullName evidence="1">Uncharacterized protein</fullName>
    </submittedName>
</protein>
<dbReference type="AlphaFoldDB" id="A0A2S2QIT8"/>
<accession>A0A2S2QIT8</accession>
<dbReference type="EMBL" id="GGMS01008451">
    <property type="protein sequence ID" value="MBY77654.1"/>
    <property type="molecule type" value="Transcribed_RNA"/>
</dbReference>
<proteinExistence type="predicted"/>
<reference evidence="1" key="1">
    <citation type="submission" date="2018-04" db="EMBL/GenBank/DDBJ databases">
        <title>Transcriptome assembly of Sipha flava.</title>
        <authorList>
            <person name="Scully E.D."/>
            <person name="Geib S.M."/>
            <person name="Palmer N.A."/>
            <person name="Koch K."/>
            <person name="Bradshaw J."/>
            <person name="Heng-Moss T."/>
            <person name="Sarath G."/>
        </authorList>
    </citation>
    <scope>NUCLEOTIDE SEQUENCE</scope>
</reference>
<gene>
    <name evidence="1" type="ORF">g.47683</name>
</gene>